<keyword evidence="4" id="KW-1185">Reference proteome</keyword>
<dbReference type="RefSeq" id="WP_151600372.1">
    <property type="nucleotide sequence ID" value="NZ_WBMS02000074.1"/>
</dbReference>
<proteinExistence type="inferred from homology"/>
<feature type="region of interest" description="Disordered" evidence="2">
    <location>
        <begin position="1"/>
        <end position="35"/>
    </location>
</feature>
<name>A0A6I4MQY8_9ACTN</name>
<dbReference type="Pfam" id="PF03641">
    <property type="entry name" value="Lysine_decarbox"/>
    <property type="match status" value="1"/>
</dbReference>
<protein>
    <submittedName>
        <fullName evidence="3">TIGR00730 family Rossman fold protein</fullName>
    </submittedName>
</protein>
<evidence type="ECO:0000256" key="1">
    <source>
        <dbReference type="ARBA" id="ARBA00006763"/>
    </source>
</evidence>
<dbReference type="SUPFAM" id="SSF102405">
    <property type="entry name" value="MCP/YpsA-like"/>
    <property type="match status" value="1"/>
</dbReference>
<dbReference type="PANTHER" id="PTHR31223:SF70">
    <property type="entry name" value="LOG FAMILY PROTEIN YJL055W"/>
    <property type="match status" value="1"/>
</dbReference>
<evidence type="ECO:0000256" key="2">
    <source>
        <dbReference type="SAM" id="MobiDB-lite"/>
    </source>
</evidence>
<dbReference type="EMBL" id="WBMS02000074">
    <property type="protein sequence ID" value="MWA07430.1"/>
    <property type="molecule type" value="Genomic_DNA"/>
</dbReference>
<organism evidence="3 4">
    <name type="scientific">Actinomadura physcomitrii</name>
    <dbReference type="NCBI Taxonomy" id="2650748"/>
    <lineage>
        <taxon>Bacteria</taxon>
        <taxon>Bacillati</taxon>
        <taxon>Actinomycetota</taxon>
        <taxon>Actinomycetes</taxon>
        <taxon>Streptosporangiales</taxon>
        <taxon>Thermomonosporaceae</taxon>
        <taxon>Actinomadura</taxon>
    </lineage>
</organism>
<reference evidence="3" key="1">
    <citation type="submission" date="2019-12" db="EMBL/GenBank/DDBJ databases">
        <title>Actinomadura physcomitrii sp. nov., a novel actinomycete isolated from moss [Physcomitrium sphaericum (Ludw) Fuernr].</title>
        <authorList>
            <person name="Zhuang X."/>
        </authorList>
    </citation>
    <scope>NUCLEOTIDE SEQUENCE [LARGE SCALE GENOMIC DNA]</scope>
    <source>
        <strain evidence="3">LD22</strain>
    </source>
</reference>
<dbReference type="AlphaFoldDB" id="A0A6I4MQY8"/>
<dbReference type="Proteomes" id="UP000462055">
    <property type="component" value="Unassembled WGS sequence"/>
</dbReference>
<dbReference type="GO" id="GO:0005829">
    <property type="term" value="C:cytosol"/>
    <property type="evidence" value="ECO:0007669"/>
    <property type="project" value="TreeGrafter"/>
</dbReference>
<evidence type="ECO:0000313" key="3">
    <source>
        <dbReference type="EMBL" id="MWA07430.1"/>
    </source>
</evidence>
<feature type="compositionally biased region" description="Polar residues" evidence="2">
    <location>
        <begin position="1"/>
        <end position="14"/>
    </location>
</feature>
<dbReference type="InterPro" id="IPR031100">
    <property type="entry name" value="LOG_fam"/>
</dbReference>
<sequence>MDGGYRNTSSNTATAGIDMQITQRPPGGHGLTALPRRPAVERTPGRLMLAETAYAVGRGLADRGIEFVCVGGGSGLMRPVSQGVSTVAAGSTASSRASWCSRSAGGSAVSQTWRRLSCTTMHERKALMAEPAQAFLTLPDGLCMLEELFDVWTWQTLALNGKPIGLLNIDGFWEQLVTLRRDIADIGFLEHVTID</sequence>
<dbReference type="GO" id="GO:0016799">
    <property type="term" value="F:hydrolase activity, hydrolyzing N-glycosyl compounds"/>
    <property type="evidence" value="ECO:0007669"/>
    <property type="project" value="TreeGrafter"/>
</dbReference>
<evidence type="ECO:0000313" key="4">
    <source>
        <dbReference type="Proteomes" id="UP000462055"/>
    </source>
</evidence>
<dbReference type="GO" id="GO:0009691">
    <property type="term" value="P:cytokinin biosynthetic process"/>
    <property type="evidence" value="ECO:0007669"/>
    <property type="project" value="TreeGrafter"/>
</dbReference>
<accession>A0A6I4MQY8</accession>
<dbReference type="PANTHER" id="PTHR31223">
    <property type="entry name" value="LOG FAMILY PROTEIN YJL055W"/>
    <property type="match status" value="1"/>
</dbReference>
<comment type="similarity">
    <text evidence="1">Belongs to the LOG family.</text>
</comment>
<gene>
    <name evidence="3" type="ORF">F8568_045330</name>
</gene>
<comment type="caution">
    <text evidence="3">The sequence shown here is derived from an EMBL/GenBank/DDBJ whole genome shotgun (WGS) entry which is preliminary data.</text>
</comment>
<dbReference type="Gene3D" id="3.40.50.450">
    <property type="match status" value="1"/>
</dbReference>